<organism evidence="1 2">
    <name type="scientific">Gigaspora margarita</name>
    <dbReference type="NCBI Taxonomy" id="4874"/>
    <lineage>
        <taxon>Eukaryota</taxon>
        <taxon>Fungi</taxon>
        <taxon>Fungi incertae sedis</taxon>
        <taxon>Mucoromycota</taxon>
        <taxon>Glomeromycotina</taxon>
        <taxon>Glomeromycetes</taxon>
        <taxon>Diversisporales</taxon>
        <taxon>Gigasporaceae</taxon>
        <taxon>Gigaspora</taxon>
    </lineage>
</organism>
<evidence type="ECO:0000313" key="1">
    <source>
        <dbReference type="EMBL" id="KAF0514362.1"/>
    </source>
</evidence>
<sequence>MIPVPHGRRVVLEFSILVRDYYTLRGRGLLFGFKPENTVAFIEVDVKELSPIPDSSYTLFNNKTKKITLCDISRR</sequence>
<dbReference type="OrthoDB" id="2423796at2759"/>
<proteinExistence type="predicted"/>
<dbReference type="Proteomes" id="UP000439903">
    <property type="component" value="Unassembled WGS sequence"/>
</dbReference>
<evidence type="ECO:0000313" key="2">
    <source>
        <dbReference type="Proteomes" id="UP000439903"/>
    </source>
</evidence>
<gene>
    <name evidence="1" type="ORF">F8M41_017607</name>
</gene>
<protein>
    <submittedName>
        <fullName evidence="1">Uncharacterized protein</fullName>
    </submittedName>
</protein>
<accession>A0A8H4AMR1</accession>
<dbReference type="EMBL" id="WTPW01000410">
    <property type="protein sequence ID" value="KAF0514362.1"/>
    <property type="molecule type" value="Genomic_DNA"/>
</dbReference>
<keyword evidence="2" id="KW-1185">Reference proteome</keyword>
<name>A0A8H4AMR1_GIGMA</name>
<dbReference type="AlphaFoldDB" id="A0A8H4AMR1"/>
<comment type="caution">
    <text evidence="1">The sequence shown here is derived from an EMBL/GenBank/DDBJ whole genome shotgun (WGS) entry which is preliminary data.</text>
</comment>
<reference evidence="1 2" key="1">
    <citation type="journal article" date="2019" name="Environ. Microbiol.">
        <title>At the nexus of three kingdoms: the genome of the mycorrhizal fungus Gigaspora margarita provides insights into plant, endobacterial and fungal interactions.</title>
        <authorList>
            <person name="Venice F."/>
            <person name="Ghignone S."/>
            <person name="Salvioli di Fossalunga A."/>
            <person name="Amselem J."/>
            <person name="Novero M."/>
            <person name="Xianan X."/>
            <person name="Sedzielewska Toro K."/>
            <person name="Morin E."/>
            <person name="Lipzen A."/>
            <person name="Grigoriev I.V."/>
            <person name="Henrissat B."/>
            <person name="Martin F.M."/>
            <person name="Bonfante P."/>
        </authorList>
    </citation>
    <scope>NUCLEOTIDE SEQUENCE [LARGE SCALE GENOMIC DNA]</scope>
    <source>
        <strain evidence="1 2">BEG34</strain>
    </source>
</reference>